<evidence type="ECO:0000313" key="3">
    <source>
        <dbReference type="EMBL" id="MBB5641086.1"/>
    </source>
</evidence>
<name>A0A7W8ZVP2_9MICO</name>
<dbReference type="Gene3D" id="2.70.70.10">
    <property type="entry name" value="Glucose Permease (Domain IIA)"/>
    <property type="match status" value="1"/>
</dbReference>
<dbReference type="EMBL" id="JACHBQ010000001">
    <property type="protein sequence ID" value="MBB5641086.1"/>
    <property type="molecule type" value="Genomic_DNA"/>
</dbReference>
<feature type="signal peptide" evidence="1">
    <location>
        <begin position="1"/>
        <end position="17"/>
    </location>
</feature>
<dbReference type="PANTHER" id="PTHR21666">
    <property type="entry name" value="PEPTIDASE-RELATED"/>
    <property type="match status" value="1"/>
</dbReference>
<organism evidence="3 4">
    <name type="scientific">Cryobacterium roopkundense</name>
    <dbReference type="NCBI Taxonomy" id="1001240"/>
    <lineage>
        <taxon>Bacteria</taxon>
        <taxon>Bacillati</taxon>
        <taxon>Actinomycetota</taxon>
        <taxon>Actinomycetes</taxon>
        <taxon>Micrococcales</taxon>
        <taxon>Microbacteriaceae</taxon>
        <taxon>Cryobacterium</taxon>
    </lineage>
</organism>
<dbReference type="GO" id="GO:0004222">
    <property type="term" value="F:metalloendopeptidase activity"/>
    <property type="evidence" value="ECO:0007669"/>
    <property type="project" value="TreeGrafter"/>
</dbReference>
<dbReference type="AlphaFoldDB" id="A0A7W8ZVP2"/>
<dbReference type="InterPro" id="IPR050570">
    <property type="entry name" value="Cell_wall_metabolism_enzyme"/>
</dbReference>
<sequence length="219" mass="22283">MAMIALFTVAASLPALAVNTEAPQALATSAVESEAAQSLSFSSMASARIQRDGFTVTDIPKPASYTEPASDGKWASLDQSQLTAQGWALPVLGRITSPFGPRPDKPVAGVGDYHNGTDIAAPCGQPVFAATGGTVVDSGYQGSYGNWVLIDHGGGVETGYAHNSKVLVDAGQSVAAGDVIALVGSTGSSSGCHVHFETRVNGTRINPETFMSAQGVSLG</sequence>
<dbReference type="InterPro" id="IPR016047">
    <property type="entry name" value="M23ase_b-sheet_dom"/>
</dbReference>
<keyword evidence="3" id="KW-0378">Hydrolase</keyword>
<dbReference type="SUPFAM" id="SSF51261">
    <property type="entry name" value="Duplicated hybrid motif"/>
    <property type="match status" value="1"/>
</dbReference>
<dbReference type="Pfam" id="PF01551">
    <property type="entry name" value="Peptidase_M23"/>
    <property type="match status" value="1"/>
</dbReference>
<dbReference type="Proteomes" id="UP000561726">
    <property type="component" value="Unassembled WGS sequence"/>
</dbReference>
<dbReference type="InterPro" id="IPR011055">
    <property type="entry name" value="Dup_hybrid_motif"/>
</dbReference>
<evidence type="ECO:0000259" key="2">
    <source>
        <dbReference type="Pfam" id="PF01551"/>
    </source>
</evidence>
<protein>
    <submittedName>
        <fullName evidence="3">Murein DD-endopeptidase MepM/ murein hydrolase activator NlpD</fullName>
    </submittedName>
</protein>
<feature type="chain" id="PRO_5039444271" evidence="1">
    <location>
        <begin position="18"/>
        <end position="219"/>
    </location>
</feature>
<evidence type="ECO:0000313" key="4">
    <source>
        <dbReference type="Proteomes" id="UP000561726"/>
    </source>
</evidence>
<gene>
    <name evidence="3" type="ORF">BJ997_001634</name>
</gene>
<dbReference type="PANTHER" id="PTHR21666:SF270">
    <property type="entry name" value="MUREIN HYDROLASE ACTIVATOR ENVC"/>
    <property type="match status" value="1"/>
</dbReference>
<evidence type="ECO:0000256" key="1">
    <source>
        <dbReference type="SAM" id="SignalP"/>
    </source>
</evidence>
<dbReference type="RefSeq" id="WP_244962579.1">
    <property type="nucleotide sequence ID" value="NZ_JACHBQ010000001.1"/>
</dbReference>
<comment type="caution">
    <text evidence="3">The sequence shown here is derived from an EMBL/GenBank/DDBJ whole genome shotgun (WGS) entry which is preliminary data.</text>
</comment>
<reference evidence="3 4" key="1">
    <citation type="submission" date="2020-08" db="EMBL/GenBank/DDBJ databases">
        <title>Sequencing the genomes of 1000 actinobacteria strains.</title>
        <authorList>
            <person name="Klenk H.-P."/>
        </authorList>
    </citation>
    <scope>NUCLEOTIDE SEQUENCE [LARGE SCALE GENOMIC DNA]</scope>
    <source>
        <strain evidence="3 4">DSM 21065</strain>
    </source>
</reference>
<proteinExistence type="predicted"/>
<feature type="domain" description="M23ase beta-sheet core" evidence="2">
    <location>
        <begin position="113"/>
        <end position="207"/>
    </location>
</feature>
<keyword evidence="1" id="KW-0732">Signal</keyword>
<accession>A0A7W8ZVP2</accession>
<dbReference type="CDD" id="cd12797">
    <property type="entry name" value="M23_peptidase"/>
    <property type="match status" value="1"/>
</dbReference>